<protein>
    <submittedName>
        <fullName evidence="1">Uncharacterized protein</fullName>
    </submittedName>
</protein>
<gene>
    <name evidence="1" type="ORF">METZ01_LOCUS480343</name>
</gene>
<sequence>MQLVEVNNKSTIKSFHQLPFKLYKNNKVWIAHLRQDIESVFDKNKNKQLRHGEAIRWILL</sequence>
<reference evidence="1" key="1">
    <citation type="submission" date="2018-05" db="EMBL/GenBank/DDBJ databases">
        <authorList>
            <person name="Lanie J.A."/>
            <person name="Ng W.-L."/>
            <person name="Kazmierczak K.M."/>
            <person name="Andrzejewski T.M."/>
            <person name="Davidsen T.M."/>
            <person name="Wayne K.J."/>
            <person name="Tettelin H."/>
            <person name="Glass J.I."/>
            <person name="Rusch D."/>
            <person name="Podicherti R."/>
            <person name="Tsui H.-C.T."/>
            <person name="Winkler M.E."/>
        </authorList>
    </citation>
    <scope>NUCLEOTIDE SEQUENCE</scope>
</reference>
<evidence type="ECO:0000313" key="1">
    <source>
        <dbReference type="EMBL" id="SVE27489.1"/>
    </source>
</evidence>
<feature type="non-terminal residue" evidence="1">
    <location>
        <position position="60"/>
    </location>
</feature>
<accession>A0A383C612</accession>
<organism evidence="1">
    <name type="scientific">marine metagenome</name>
    <dbReference type="NCBI Taxonomy" id="408172"/>
    <lineage>
        <taxon>unclassified sequences</taxon>
        <taxon>metagenomes</taxon>
        <taxon>ecological metagenomes</taxon>
    </lineage>
</organism>
<name>A0A383C612_9ZZZZ</name>
<proteinExistence type="predicted"/>
<dbReference type="EMBL" id="UINC01206043">
    <property type="protein sequence ID" value="SVE27489.1"/>
    <property type="molecule type" value="Genomic_DNA"/>
</dbReference>
<dbReference type="AlphaFoldDB" id="A0A383C612"/>